<dbReference type="EMBL" id="HBGQ01047749">
    <property type="protein sequence ID" value="CAD9446700.1"/>
    <property type="molecule type" value="Transcribed_RNA"/>
</dbReference>
<evidence type="ECO:0000256" key="5">
    <source>
        <dbReference type="ARBA" id="ARBA00023136"/>
    </source>
</evidence>
<dbReference type="PANTHER" id="PTHR12812">
    <property type="entry name" value="HEPARAN SULFATE 6-O-SULFOTRANSFERASE 3"/>
    <property type="match status" value="1"/>
</dbReference>
<evidence type="ECO:0000313" key="7">
    <source>
        <dbReference type="EMBL" id="CAD9446700.1"/>
    </source>
</evidence>
<keyword evidence="6" id="KW-0325">Glycoprotein</keyword>
<protein>
    <recommendedName>
        <fullName evidence="8">Sulfotransferase domain-containing protein</fullName>
    </recommendedName>
</protein>
<organism evidence="7">
    <name type="scientific">Alexandrium andersonii</name>
    <dbReference type="NCBI Taxonomy" id="327968"/>
    <lineage>
        <taxon>Eukaryota</taxon>
        <taxon>Sar</taxon>
        <taxon>Alveolata</taxon>
        <taxon>Dinophyceae</taxon>
        <taxon>Gonyaulacales</taxon>
        <taxon>Pyrocystaceae</taxon>
        <taxon>Alexandrium</taxon>
    </lineage>
</organism>
<evidence type="ECO:0000256" key="6">
    <source>
        <dbReference type="ARBA" id="ARBA00023180"/>
    </source>
</evidence>
<reference evidence="7" key="1">
    <citation type="submission" date="2021-01" db="EMBL/GenBank/DDBJ databases">
        <authorList>
            <person name="Corre E."/>
            <person name="Pelletier E."/>
            <person name="Niang G."/>
            <person name="Scheremetjew M."/>
            <person name="Finn R."/>
            <person name="Kale V."/>
            <person name="Holt S."/>
            <person name="Cochrane G."/>
            <person name="Meng A."/>
            <person name="Brown T."/>
            <person name="Cohen L."/>
        </authorList>
    </citation>
    <scope>NUCLEOTIDE SEQUENCE</scope>
    <source>
        <strain evidence="7">CCMP2222</strain>
    </source>
</reference>
<keyword evidence="3" id="KW-0812">Transmembrane</keyword>
<gene>
    <name evidence="7" type="ORF">AAND1436_LOCUS23274</name>
</gene>
<dbReference type="AlphaFoldDB" id="A0A7S2GF34"/>
<dbReference type="PANTHER" id="PTHR12812:SF0">
    <property type="entry name" value="HEPARAN-SULFATE 6-O-SULFOTRANSFERASE"/>
    <property type="match status" value="1"/>
</dbReference>
<evidence type="ECO:0000256" key="3">
    <source>
        <dbReference type="ARBA" id="ARBA00022692"/>
    </source>
</evidence>
<evidence type="ECO:0000256" key="4">
    <source>
        <dbReference type="ARBA" id="ARBA00022989"/>
    </source>
</evidence>
<proteinExistence type="predicted"/>
<accession>A0A7S2GF34</accession>
<keyword evidence="5" id="KW-0472">Membrane</keyword>
<comment type="subcellular location">
    <subcellularLocation>
        <location evidence="1">Membrane</location>
        <topology evidence="1">Single-pass membrane protein</topology>
    </subcellularLocation>
</comment>
<dbReference type="InterPro" id="IPR027417">
    <property type="entry name" value="P-loop_NTPase"/>
</dbReference>
<dbReference type="GO" id="GO:0017095">
    <property type="term" value="F:heparan sulfate 6-sulfotransferase activity"/>
    <property type="evidence" value="ECO:0007669"/>
    <property type="project" value="TreeGrafter"/>
</dbReference>
<evidence type="ECO:0000256" key="1">
    <source>
        <dbReference type="ARBA" id="ARBA00004167"/>
    </source>
</evidence>
<evidence type="ECO:0008006" key="8">
    <source>
        <dbReference type="Google" id="ProtNLM"/>
    </source>
</evidence>
<keyword evidence="4" id="KW-1133">Transmembrane helix</keyword>
<name>A0A7S2GF34_9DINO</name>
<dbReference type="GO" id="GO:0016020">
    <property type="term" value="C:membrane"/>
    <property type="evidence" value="ECO:0007669"/>
    <property type="project" value="UniProtKB-SubCell"/>
</dbReference>
<dbReference type="InterPro" id="IPR010635">
    <property type="entry name" value="Heparan_SO4-6-sulfoTrfase"/>
</dbReference>
<keyword evidence="2" id="KW-0808">Transferase</keyword>
<dbReference type="Gene3D" id="3.40.50.300">
    <property type="entry name" value="P-loop containing nucleotide triphosphate hydrolases"/>
    <property type="match status" value="1"/>
</dbReference>
<sequence length="362" mass="39934">MDVAPFRFLLRWSAVTVGLPCALGILVGQRADGSARLAEALASGRSPLTRHRASATRGDVGPGHAGFAEDGAARRAAQGVRLLRIQKTGGSIFGDLVMKKFCNQSAGNCLSANHDDWSEIAKDGAGTGSLVTLLRDPVERIMSEFFWLRSRDGLASASRTDWDFQNKTWLDIVQTEKDVERALDVFLHGDEASPSRNRQTLYLLGFRNGSVVEGLGRQSGNGAPYAWDDRAGRYVRRALDHLEEMAAFGITDCWVPSMRAIARQLGWDANAVGEFTVASTPEYGKHSIDLSATAQSTAMGASFRQNLPREKIDEIERLNKVDLMLFRKALKRFTERFGEACSLMYEPLGPVMREPERKPAKR</sequence>
<evidence type="ECO:0000256" key="2">
    <source>
        <dbReference type="ARBA" id="ARBA00022679"/>
    </source>
</evidence>